<dbReference type="Gene3D" id="3.40.50.790">
    <property type="match status" value="1"/>
</dbReference>
<sequence>MDVEALKKLNKNKELVEKLAKEYDAFLASEQIPRILGPGLNKAAWCQKEEKSCPLVERNEWIGNGKVGGRESVVVVGDGFRELDRILRISKMTRASSATFPTGRTKQLWGCKIL</sequence>
<dbReference type="SUPFAM" id="SSF56808">
    <property type="entry name" value="Ribosomal protein L1"/>
    <property type="match status" value="1"/>
</dbReference>
<gene>
    <name evidence="2" type="primary">LOC102510952</name>
</gene>
<evidence type="ECO:0000313" key="1">
    <source>
        <dbReference type="Proteomes" id="UP000694856"/>
    </source>
</evidence>
<name>A0A8B8TEV1_CAMFR</name>
<dbReference type="InterPro" id="IPR016095">
    <property type="entry name" value="Ribosomal_uL1_3-a/b-sand"/>
</dbReference>
<dbReference type="InterPro" id="IPR023674">
    <property type="entry name" value="Ribosomal_uL1-like"/>
</dbReference>
<reference evidence="2" key="1">
    <citation type="submission" date="2025-08" db="UniProtKB">
        <authorList>
            <consortium name="RefSeq"/>
        </authorList>
    </citation>
    <scope>IDENTIFICATION</scope>
    <source>
        <tissue evidence="2">Ear skin</tissue>
    </source>
</reference>
<evidence type="ECO:0000313" key="2">
    <source>
        <dbReference type="RefSeq" id="XP_032340717.1"/>
    </source>
</evidence>
<proteinExistence type="predicted"/>
<dbReference type="RefSeq" id="XP_032340717.1">
    <property type="nucleotide sequence ID" value="XM_032484826.1"/>
</dbReference>
<dbReference type="AlphaFoldDB" id="A0A8B8TEV1"/>
<keyword evidence="1" id="KW-1185">Reference proteome</keyword>
<protein>
    <submittedName>
        <fullName evidence="2">60S ribosomal protein L10a isoform X2</fullName>
    </submittedName>
</protein>
<keyword evidence="2" id="KW-0687">Ribonucleoprotein</keyword>
<keyword evidence="2" id="KW-0689">Ribosomal protein</keyword>
<organism evidence="1 2">
    <name type="scientific">Camelus ferus</name>
    <name type="common">Wild bactrian camel</name>
    <name type="synonym">Camelus bactrianus ferus</name>
    <dbReference type="NCBI Taxonomy" id="419612"/>
    <lineage>
        <taxon>Eukaryota</taxon>
        <taxon>Metazoa</taxon>
        <taxon>Chordata</taxon>
        <taxon>Craniata</taxon>
        <taxon>Vertebrata</taxon>
        <taxon>Euteleostomi</taxon>
        <taxon>Mammalia</taxon>
        <taxon>Eutheria</taxon>
        <taxon>Laurasiatheria</taxon>
        <taxon>Artiodactyla</taxon>
        <taxon>Tylopoda</taxon>
        <taxon>Camelidae</taxon>
        <taxon>Camelus</taxon>
    </lineage>
</organism>
<accession>A0A8B8TEV1</accession>
<dbReference type="GeneID" id="102510952"/>
<dbReference type="GO" id="GO:0005840">
    <property type="term" value="C:ribosome"/>
    <property type="evidence" value="ECO:0007669"/>
    <property type="project" value="UniProtKB-KW"/>
</dbReference>
<dbReference type="Proteomes" id="UP000694856">
    <property type="component" value="Chromosome 8"/>
</dbReference>